<reference evidence="2" key="1">
    <citation type="journal article" date="2021" name="Proc. Natl. Acad. Sci. U.S.A.">
        <title>A Catalog of Tens of Thousands of Viruses from Human Metagenomes Reveals Hidden Associations with Chronic Diseases.</title>
        <authorList>
            <person name="Tisza M.J."/>
            <person name="Buck C.B."/>
        </authorList>
    </citation>
    <scope>NUCLEOTIDE SEQUENCE</scope>
    <source>
        <strain evidence="2">Ct0d96</strain>
    </source>
</reference>
<feature type="compositionally biased region" description="Polar residues" evidence="1">
    <location>
        <begin position="1"/>
        <end position="12"/>
    </location>
</feature>
<name>A0A8S5M4D9_9CAUD</name>
<evidence type="ECO:0000313" key="2">
    <source>
        <dbReference type="EMBL" id="DAD77084.1"/>
    </source>
</evidence>
<feature type="region of interest" description="Disordered" evidence="1">
    <location>
        <begin position="1"/>
        <end position="29"/>
    </location>
</feature>
<evidence type="ECO:0000256" key="1">
    <source>
        <dbReference type="SAM" id="MobiDB-lite"/>
    </source>
</evidence>
<dbReference type="EMBL" id="BK014817">
    <property type="protein sequence ID" value="DAD77084.1"/>
    <property type="molecule type" value="Genomic_DNA"/>
</dbReference>
<protein>
    <submittedName>
        <fullName evidence="2">Uncharacterized protein</fullName>
    </submittedName>
</protein>
<proteinExistence type="predicted"/>
<sequence length="75" mass="8079">MWRHGYSSTSLATAFASPGEKKGSPPKHCTSAMIRKRTNYLVQPRFGFCVGGSLSPGSILTVRPLLTFPPRGPTS</sequence>
<accession>A0A8S5M4D9</accession>
<organism evidence="2">
    <name type="scientific">Siphoviridae sp. ct0d96</name>
    <dbReference type="NCBI Taxonomy" id="2826268"/>
    <lineage>
        <taxon>Viruses</taxon>
        <taxon>Duplodnaviria</taxon>
        <taxon>Heunggongvirae</taxon>
        <taxon>Uroviricota</taxon>
        <taxon>Caudoviricetes</taxon>
    </lineage>
</organism>